<dbReference type="Pfam" id="PF00575">
    <property type="entry name" value="S1"/>
    <property type="match status" value="1"/>
</dbReference>
<dbReference type="InterPro" id="IPR010213">
    <property type="entry name" value="TF_NusA"/>
</dbReference>
<dbReference type="EMBL" id="FNSD01000001">
    <property type="protein sequence ID" value="SEC27862.1"/>
    <property type="molecule type" value="Genomic_DNA"/>
</dbReference>
<evidence type="ECO:0000256" key="2">
    <source>
        <dbReference type="ARBA" id="ARBA00022490"/>
    </source>
</evidence>
<dbReference type="OrthoDB" id="9807233at2"/>
<evidence type="ECO:0000313" key="10">
    <source>
        <dbReference type="EMBL" id="SEC27862.1"/>
    </source>
</evidence>
<dbReference type="PROSITE" id="PS50126">
    <property type="entry name" value="S1"/>
    <property type="match status" value="1"/>
</dbReference>
<dbReference type="SUPFAM" id="SSF54814">
    <property type="entry name" value="Prokaryotic type KH domain (KH-domain type II)"/>
    <property type="match status" value="2"/>
</dbReference>
<dbReference type="SMART" id="SM00322">
    <property type="entry name" value="KH"/>
    <property type="match status" value="2"/>
</dbReference>
<dbReference type="InterPro" id="IPR012340">
    <property type="entry name" value="NA-bd_OB-fold"/>
</dbReference>
<dbReference type="GO" id="GO:0005829">
    <property type="term" value="C:cytosol"/>
    <property type="evidence" value="ECO:0007669"/>
    <property type="project" value="TreeGrafter"/>
</dbReference>
<keyword evidence="5 7" id="KW-0805">Transcription regulation</keyword>
<dbReference type="InterPro" id="IPR058582">
    <property type="entry name" value="KH_NusA_2nd"/>
</dbReference>
<dbReference type="Gene3D" id="1.10.150.20">
    <property type="entry name" value="5' to 3' exonuclease, C-terminal subdomain"/>
    <property type="match status" value="1"/>
</dbReference>
<proteinExistence type="inferred from homology"/>
<dbReference type="Gene3D" id="2.40.50.140">
    <property type="entry name" value="Nucleic acid-binding proteins"/>
    <property type="match status" value="1"/>
</dbReference>
<evidence type="ECO:0000256" key="3">
    <source>
        <dbReference type="ARBA" id="ARBA00022814"/>
    </source>
</evidence>
<dbReference type="PANTHER" id="PTHR22648:SF0">
    <property type="entry name" value="TRANSCRIPTION TERMINATION_ANTITERMINATION PROTEIN NUSA"/>
    <property type="match status" value="1"/>
</dbReference>
<dbReference type="SUPFAM" id="SSF47794">
    <property type="entry name" value="Rad51 N-terminal domain-like"/>
    <property type="match status" value="1"/>
</dbReference>
<keyword evidence="1 7" id="KW-0806">Transcription termination</keyword>
<dbReference type="SMART" id="SM00316">
    <property type="entry name" value="S1"/>
    <property type="match status" value="1"/>
</dbReference>
<dbReference type="InterPro" id="IPR013735">
    <property type="entry name" value="TF_NusA_N"/>
</dbReference>
<dbReference type="InterPro" id="IPR036555">
    <property type="entry name" value="NusA_N_sf"/>
</dbReference>
<keyword evidence="2 7" id="KW-0963">Cytoplasm</keyword>
<dbReference type="InterPro" id="IPR009019">
    <property type="entry name" value="KH_sf_prok-type"/>
</dbReference>
<accession>A0A1H4R7J7</accession>
<dbReference type="NCBIfam" id="TIGR01953">
    <property type="entry name" value="NusA"/>
    <property type="match status" value="1"/>
</dbReference>
<dbReference type="RefSeq" id="WP_074654817.1">
    <property type="nucleotide sequence ID" value="NZ_FNSD01000001.1"/>
</dbReference>
<dbReference type="InterPro" id="IPR025249">
    <property type="entry name" value="TF_NusA_KH_1st"/>
</dbReference>
<dbReference type="AlphaFoldDB" id="A0A1H4R7J7"/>
<dbReference type="CDD" id="cd04455">
    <property type="entry name" value="S1_NusA"/>
    <property type="match status" value="1"/>
</dbReference>
<dbReference type="InterPro" id="IPR030842">
    <property type="entry name" value="TF_NusA_bacterial"/>
</dbReference>
<dbReference type="Gene3D" id="3.30.300.20">
    <property type="match status" value="2"/>
</dbReference>
<evidence type="ECO:0000256" key="4">
    <source>
        <dbReference type="ARBA" id="ARBA00022884"/>
    </source>
</evidence>
<dbReference type="Gene3D" id="3.30.1480.10">
    <property type="entry name" value="NusA, N-terminal domain"/>
    <property type="match status" value="1"/>
</dbReference>
<dbReference type="Pfam" id="PF26594">
    <property type="entry name" value="KH_NusA_2nd"/>
    <property type="match status" value="1"/>
</dbReference>
<name>A0A1H4R7J7_9BACT</name>
<dbReference type="FunFam" id="3.30.300.20:FF:000005">
    <property type="entry name" value="Transcription termination/antitermination protein NusA"/>
    <property type="match status" value="1"/>
</dbReference>
<dbReference type="GO" id="GO:0000166">
    <property type="term" value="F:nucleotide binding"/>
    <property type="evidence" value="ECO:0007669"/>
    <property type="project" value="InterPro"/>
</dbReference>
<protein>
    <recommendedName>
        <fullName evidence="7">Transcription termination/antitermination protein NusA</fullName>
    </recommendedName>
</protein>
<dbReference type="CDD" id="cd22529">
    <property type="entry name" value="KH-II_NusA_rpt2"/>
    <property type="match status" value="1"/>
</dbReference>
<feature type="domain" description="S1 motif" evidence="9">
    <location>
        <begin position="138"/>
        <end position="202"/>
    </location>
</feature>
<dbReference type="SUPFAM" id="SSF50249">
    <property type="entry name" value="Nucleic acid-binding proteins"/>
    <property type="match status" value="1"/>
</dbReference>
<dbReference type="HAMAP" id="MF_00945_B">
    <property type="entry name" value="NusA_B"/>
    <property type="match status" value="1"/>
</dbReference>
<evidence type="ECO:0000256" key="1">
    <source>
        <dbReference type="ARBA" id="ARBA00022472"/>
    </source>
</evidence>
<keyword evidence="4 7" id="KW-0694">RNA-binding</keyword>
<dbReference type="InterPro" id="IPR004087">
    <property type="entry name" value="KH_dom"/>
</dbReference>
<gene>
    <name evidence="7" type="primary">nusA</name>
    <name evidence="10" type="ORF">SAMN05443244_3075</name>
</gene>
<comment type="subunit">
    <text evidence="7">Monomer. Binds directly to the core enzyme of the DNA-dependent RNA polymerase and to nascent RNA.</text>
</comment>
<dbReference type="CDD" id="cd02134">
    <property type="entry name" value="KH-II_NusA_rpt1"/>
    <property type="match status" value="1"/>
</dbReference>
<dbReference type="InterPro" id="IPR015946">
    <property type="entry name" value="KH_dom-like_a/b"/>
</dbReference>
<dbReference type="PROSITE" id="PS50084">
    <property type="entry name" value="KH_TYPE_1"/>
    <property type="match status" value="1"/>
</dbReference>
<comment type="function">
    <text evidence="7">Participates in both transcription termination and antitermination.</text>
</comment>
<feature type="region of interest" description="Disordered" evidence="8">
    <location>
        <begin position="557"/>
        <end position="584"/>
    </location>
</feature>
<keyword evidence="3 7" id="KW-0889">Transcription antitermination</keyword>
<keyword evidence="6 7" id="KW-0804">Transcription</keyword>
<organism evidence="10 11">
    <name type="scientific">Terriglobus roseus</name>
    <dbReference type="NCBI Taxonomy" id="392734"/>
    <lineage>
        <taxon>Bacteria</taxon>
        <taxon>Pseudomonadati</taxon>
        <taxon>Acidobacteriota</taxon>
        <taxon>Terriglobia</taxon>
        <taxon>Terriglobales</taxon>
        <taxon>Acidobacteriaceae</taxon>
        <taxon>Terriglobus</taxon>
    </lineage>
</organism>
<comment type="similarity">
    <text evidence="7">Belongs to the NusA family.</text>
</comment>
<feature type="region of interest" description="Disordered" evidence="8">
    <location>
        <begin position="441"/>
        <end position="475"/>
    </location>
</feature>
<dbReference type="InterPro" id="IPR003029">
    <property type="entry name" value="S1_domain"/>
</dbReference>
<dbReference type="GO" id="GO:0003700">
    <property type="term" value="F:DNA-binding transcription factor activity"/>
    <property type="evidence" value="ECO:0007669"/>
    <property type="project" value="InterPro"/>
</dbReference>
<evidence type="ECO:0000256" key="5">
    <source>
        <dbReference type="ARBA" id="ARBA00023015"/>
    </source>
</evidence>
<evidence type="ECO:0000256" key="8">
    <source>
        <dbReference type="SAM" id="MobiDB-lite"/>
    </source>
</evidence>
<dbReference type="GO" id="GO:0006353">
    <property type="term" value="P:DNA-templated transcription termination"/>
    <property type="evidence" value="ECO:0007669"/>
    <property type="project" value="UniProtKB-UniRule"/>
</dbReference>
<comment type="subcellular location">
    <subcellularLocation>
        <location evidence="7">Cytoplasm</location>
    </subcellularLocation>
</comment>
<dbReference type="Proteomes" id="UP000182409">
    <property type="component" value="Unassembled WGS sequence"/>
</dbReference>
<evidence type="ECO:0000259" key="9">
    <source>
        <dbReference type="PROSITE" id="PS50126"/>
    </source>
</evidence>
<sequence>MASALYQAIETMSRDKGIDPEIVVGAVEDAIALATRKFYKTQENMRGEFDKESGEIRAYVYKTVVEDDAEIEDPENVLTLTEARELAPEVEVGAELRFYKDTSPLGRIAAQMAKQVIFQKVREAERDTVFNEYNHRVGEIINATVKRIEPMDVIFDLGKAEARMPKREQSRLEQFSVGERIRVALLRVDRAAKGPQVIVSRAAPSLVQTLFQSEVPEIYDGTVMIRAIAREAGERTKIAVVSRDKDVDPVGACVGMKGMRVQSIIRELRGEKIDIIEFSEEITTFAEKALQPAKVSRVSITDLGEKQLEVIVDDTQLSLAIGKKGQNVRLAAKLLGWKIDIKSEEEKRQEVEQAMSALGGGPSTAIEAVTELGEHVLEKLIAAGITTVEHLSDMTAEELGEVPGIGEKSVEKIAVAVRHYFGQYEEGEERPAGAVSETAAALGDNGASESSVSHDAPTEEDGKPYDPATDSEGSEEGEVLLLAADANEPGGVEGDLTEESSMSKTPEAIIAERGIDGIEPVEVEESADELLEREEAEGQIDGFGSDADVREAQIEMDNQTMEDLADQAGEISNETIDPDENTRG</sequence>
<dbReference type="Pfam" id="PF14520">
    <property type="entry name" value="HHH_5"/>
    <property type="match status" value="1"/>
</dbReference>
<dbReference type="PANTHER" id="PTHR22648">
    <property type="entry name" value="TRANSCRIPTION TERMINATION FACTOR NUSA"/>
    <property type="match status" value="1"/>
</dbReference>
<reference evidence="10 11" key="1">
    <citation type="submission" date="2016-10" db="EMBL/GenBank/DDBJ databases">
        <authorList>
            <person name="de Groot N.N."/>
        </authorList>
    </citation>
    <scope>NUCLEOTIDE SEQUENCE [LARGE SCALE GENOMIC DNA]</scope>
    <source>
        <strain evidence="10 11">AB35.6</strain>
    </source>
</reference>
<evidence type="ECO:0000256" key="7">
    <source>
        <dbReference type="HAMAP-Rule" id="MF_00945"/>
    </source>
</evidence>
<dbReference type="SUPFAM" id="SSF69705">
    <property type="entry name" value="Transcription factor NusA, N-terminal domain"/>
    <property type="match status" value="1"/>
</dbReference>
<dbReference type="Pfam" id="PF08529">
    <property type="entry name" value="NusA_N"/>
    <property type="match status" value="1"/>
</dbReference>
<dbReference type="InterPro" id="IPR010995">
    <property type="entry name" value="DNA_repair_Rad51/TF_NusA_a-hlx"/>
</dbReference>
<dbReference type="Pfam" id="PF13184">
    <property type="entry name" value="KH_NusA_1st"/>
    <property type="match status" value="1"/>
</dbReference>
<evidence type="ECO:0000256" key="6">
    <source>
        <dbReference type="ARBA" id="ARBA00023163"/>
    </source>
</evidence>
<dbReference type="GO" id="GO:0031564">
    <property type="term" value="P:transcription antitermination"/>
    <property type="evidence" value="ECO:0007669"/>
    <property type="project" value="UniProtKB-UniRule"/>
</dbReference>
<dbReference type="GO" id="GO:0003723">
    <property type="term" value="F:RNA binding"/>
    <property type="evidence" value="ECO:0007669"/>
    <property type="project" value="UniProtKB-UniRule"/>
</dbReference>
<evidence type="ECO:0000313" key="11">
    <source>
        <dbReference type="Proteomes" id="UP000182409"/>
    </source>
</evidence>
<dbReference type="FunFam" id="3.30.300.20:FF:000002">
    <property type="entry name" value="Transcription termination/antitermination protein NusA"/>
    <property type="match status" value="1"/>
</dbReference>